<dbReference type="Proteomes" id="UP001224775">
    <property type="component" value="Unassembled WGS sequence"/>
</dbReference>
<protein>
    <submittedName>
        <fullName evidence="2">Uncharacterized protein</fullName>
    </submittedName>
</protein>
<sequence length="379" mass="40393">MAHNTNNTNPATTPLHTFNNIMKFIPTILPLLLVASTTADLSPVRGNTNSRSDRKLGGGGGVGGKSSSSARTRMAMADEEVDVAVADLHKDKQNDSGGCAGTYPVVAIEQAGVAIAMSFLLPLLLGGAPGEAWPEPLPSSFIPSIEALFGDDLSFNNSTELAGAINGIYAEMSCEEYEKEEQYSSLIKLINNVGSGGLIDLISNLLFPFDLTQMGMGHSNSKGFFNFAFTPGDSSKNSMPTPETEDSEEVDVTDSLMVKKDGSGSCAGKYPVVAIEQVLVAIVMSFLSAYLLFNVPPFVPWTEPLSFSKTPTLRALFGDDIDGTFSDPFELAGVINGIYAEMSCEEYEKEEQFSALIKLGSGPIDLLSILSFDLTQMGM</sequence>
<dbReference type="AlphaFoldDB" id="A0AAD8YNC4"/>
<evidence type="ECO:0000313" key="3">
    <source>
        <dbReference type="Proteomes" id="UP001224775"/>
    </source>
</evidence>
<feature type="region of interest" description="Disordered" evidence="1">
    <location>
        <begin position="42"/>
        <end position="71"/>
    </location>
</feature>
<keyword evidence="3" id="KW-1185">Reference proteome</keyword>
<comment type="caution">
    <text evidence="2">The sequence shown here is derived from an EMBL/GenBank/DDBJ whole genome shotgun (WGS) entry which is preliminary data.</text>
</comment>
<gene>
    <name evidence="2" type="ORF">QTG54_001132</name>
</gene>
<evidence type="ECO:0000313" key="2">
    <source>
        <dbReference type="EMBL" id="KAK1749193.1"/>
    </source>
</evidence>
<proteinExistence type="predicted"/>
<dbReference type="EMBL" id="JATAAI010000001">
    <property type="protein sequence ID" value="KAK1749193.1"/>
    <property type="molecule type" value="Genomic_DNA"/>
</dbReference>
<name>A0AAD8YNC4_9STRA</name>
<evidence type="ECO:0000256" key="1">
    <source>
        <dbReference type="SAM" id="MobiDB-lite"/>
    </source>
</evidence>
<reference evidence="2" key="1">
    <citation type="submission" date="2023-06" db="EMBL/GenBank/DDBJ databases">
        <title>Survivors Of The Sea: Transcriptome response of Skeletonema marinoi to long-term dormancy.</title>
        <authorList>
            <person name="Pinder M.I.M."/>
            <person name="Kourtchenko O."/>
            <person name="Robertson E.K."/>
            <person name="Larsson T."/>
            <person name="Maumus F."/>
            <person name="Osuna-Cruz C.M."/>
            <person name="Vancaester E."/>
            <person name="Stenow R."/>
            <person name="Vandepoele K."/>
            <person name="Ploug H."/>
            <person name="Bruchert V."/>
            <person name="Godhe A."/>
            <person name="Topel M."/>
        </authorList>
    </citation>
    <scope>NUCLEOTIDE SEQUENCE</scope>
    <source>
        <strain evidence="2">R05AC</strain>
    </source>
</reference>
<accession>A0AAD8YNC4</accession>
<organism evidence="2 3">
    <name type="scientific">Skeletonema marinoi</name>
    <dbReference type="NCBI Taxonomy" id="267567"/>
    <lineage>
        <taxon>Eukaryota</taxon>
        <taxon>Sar</taxon>
        <taxon>Stramenopiles</taxon>
        <taxon>Ochrophyta</taxon>
        <taxon>Bacillariophyta</taxon>
        <taxon>Coscinodiscophyceae</taxon>
        <taxon>Thalassiosirophycidae</taxon>
        <taxon>Thalassiosirales</taxon>
        <taxon>Skeletonemataceae</taxon>
        <taxon>Skeletonema</taxon>
        <taxon>Skeletonema marinoi-dohrnii complex</taxon>
    </lineage>
</organism>